<evidence type="ECO:0000313" key="4">
    <source>
        <dbReference type="Proteomes" id="UP000327157"/>
    </source>
</evidence>
<reference evidence="4" key="2">
    <citation type="submission" date="2019-10" db="EMBL/GenBank/DDBJ databases">
        <title>A de novo genome assembly of a pear dwarfing rootstock.</title>
        <authorList>
            <person name="Wang F."/>
            <person name="Wang J."/>
            <person name="Li S."/>
            <person name="Zhang Y."/>
            <person name="Fang M."/>
            <person name="Ma L."/>
            <person name="Zhao Y."/>
            <person name="Jiang S."/>
        </authorList>
    </citation>
    <scope>NUCLEOTIDE SEQUENCE [LARGE SCALE GENOMIC DNA]</scope>
</reference>
<gene>
    <name evidence="3" type="ORF">D8674_025100</name>
</gene>
<keyword evidence="2" id="KW-0732">Signal</keyword>
<dbReference type="PANTHER" id="PTHR37380">
    <property type="entry name" value="CLE FAMILY OSCLE501 PROTEIN"/>
    <property type="match status" value="1"/>
</dbReference>
<feature type="signal peptide" evidence="2">
    <location>
        <begin position="1"/>
        <end position="22"/>
    </location>
</feature>
<dbReference type="OrthoDB" id="1166605at2759"/>
<dbReference type="AlphaFoldDB" id="A0A5N5H5Q4"/>
<dbReference type="PANTHER" id="PTHR37380:SF2">
    <property type="entry name" value="PROTEIN, PUTATIVE-RELATED"/>
    <property type="match status" value="1"/>
</dbReference>
<proteinExistence type="predicted"/>
<dbReference type="EMBL" id="SMOL01000231">
    <property type="protein sequence ID" value="KAB2622918.1"/>
    <property type="molecule type" value="Genomic_DNA"/>
</dbReference>
<accession>A0A5N5H5Q4</accession>
<reference evidence="3 4" key="1">
    <citation type="submission" date="2019-09" db="EMBL/GenBank/DDBJ databases">
        <authorList>
            <person name="Ou C."/>
        </authorList>
    </citation>
    <scope>NUCLEOTIDE SEQUENCE [LARGE SCALE GENOMIC DNA]</scope>
    <source>
        <strain evidence="3">S2</strain>
        <tissue evidence="3">Leaf</tissue>
    </source>
</reference>
<feature type="region of interest" description="Disordered" evidence="1">
    <location>
        <begin position="151"/>
        <end position="219"/>
    </location>
</feature>
<protein>
    <submittedName>
        <fullName evidence="3">Mitochondrial distribution and morphology protein 34-like</fullName>
    </submittedName>
</protein>
<name>A0A5N5H5Q4_9ROSA</name>
<feature type="chain" id="PRO_5024419356" evidence="2">
    <location>
        <begin position="23"/>
        <end position="219"/>
    </location>
</feature>
<evidence type="ECO:0000313" key="3">
    <source>
        <dbReference type="EMBL" id="KAB2622918.1"/>
    </source>
</evidence>
<sequence>MEFSKTHLFVTCLLFLSSSCFGDQGSPNKRSTKLAEQHRLLKYWIKRQVPTGPDAKPSSVLDDPANYESKRQVPTGPNPLHHFVQPHAGSYRSKSSTSLRATTLQVLDDPANYESKRQVPTGPNPLHHFVQPPVEVLDELQNYDLNMRLVPSGHEESPEEPPSKVYTPPPPSSRANYDLMRLVPSGPNHEESPEELPSPSSATEANVHRKPHSRRLLDN</sequence>
<dbReference type="Proteomes" id="UP000327157">
    <property type="component" value="Chromosome 4"/>
</dbReference>
<reference evidence="3 4" key="3">
    <citation type="submission" date="2019-11" db="EMBL/GenBank/DDBJ databases">
        <title>A de novo genome assembly of a pear dwarfing rootstock.</title>
        <authorList>
            <person name="Wang F."/>
            <person name="Wang J."/>
            <person name="Li S."/>
            <person name="Zhang Y."/>
            <person name="Fang M."/>
            <person name="Ma L."/>
            <person name="Zhao Y."/>
            <person name="Jiang S."/>
        </authorList>
    </citation>
    <scope>NUCLEOTIDE SEQUENCE [LARGE SCALE GENOMIC DNA]</scope>
    <source>
        <strain evidence="3">S2</strain>
        <tissue evidence="3">Leaf</tissue>
    </source>
</reference>
<organism evidence="3 4">
    <name type="scientific">Pyrus ussuriensis x Pyrus communis</name>
    <dbReference type="NCBI Taxonomy" id="2448454"/>
    <lineage>
        <taxon>Eukaryota</taxon>
        <taxon>Viridiplantae</taxon>
        <taxon>Streptophyta</taxon>
        <taxon>Embryophyta</taxon>
        <taxon>Tracheophyta</taxon>
        <taxon>Spermatophyta</taxon>
        <taxon>Magnoliopsida</taxon>
        <taxon>eudicotyledons</taxon>
        <taxon>Gunneridae</taxon>
        <taxon>Pentapetalae</taxon>
        <taxon>rosids</taxon>
        <taxon>fabids</taxon>
        <taxon>Rosales</taxon>
        <taxon>Rosaceae</taxon>
        <taxon>Amygdaloideae</taxon>
        <taxon>Maleae</taxon>
        <taxon>Pyrus</taxon>
    </lineage>
</organism>
<feature type="compositionally biased region" description="Basic residues" evidence="1">
    <location>
        <begin position="208"/>
        <end position="219"/>
    </location>
</feature>
<dbReference type="PROSITE" id="PS51257">
    <property type="entry name" value="PROKAR_LIPOPROTEIN"/>
    <property type="match status" value="1"/>
</dbReference>
<evidence type="ECO:0000256" key="1">
    <source>
        <dbReference type="SAM" id="MobiDB-lite"/>
    </source>
</evidence>
<keyword evidence="4" id="KW-1185">Reference proteome</keyword>
<feature type="region of interest" description="Disordered" evidence="1">
    <location>
        <begin position="52"/>
        <end position="99"/>
    </location>
</feature>
<evidence type="ECO:0000256" key="2">
    <source>
        <dbReference type="SAM" id="SignalP"/>
    </source>
</evidence>
<comment type="caution">
    <text evidence="3">The sequence shown here is derived from an EMBL/GenBank/DDBJ whole genome shotgun (WGS) entry which is preliminary data.</text>
</comment>